<dbReference type="InterPro" id="IPR045304">
    <property type="entry name" value="LbH_SAT"/>
</dbReference>
<dbReference type="AlphaFoldDB" id="A0A376FMA0"/>
<dbReference type="RefSeq" id="WP_029739235.1">
    <property type="nucleotide sequence ID" value="NZ_AP029016.1"/>
</dbReference>
<dbReference type="InterPro" id="IPR005881">
    <property type="entry name" value="Ser_O-AcTrfase"/>
</dbReference>
<name>A0A376FMA0_ENTAS</name>
<reference evidence="5 6" key="1">
    <citation type="submission" date="2018-06" db="EMBL/GenBank/DDBJ databases">
        <authorList>
            <consortium name="Pathogen Informatics"/>
            <person name="Doyle S."/>
        </authorList>
    </citation>
    <scope>NUCLEOTIDE SEQUENCE [LARGE SCALE GENOMIC DNA]</scope>
    <source>
        <strain evidence="5 6">NCTC12123</strain>
    </source>
</reference>
<dbReference type="Proteomes" id="UP000255163">
    <property type="component" value="Unassembled WGS sequence"/>
</dbReference>
<dbReference type="GO" id="GO:0006535">
    <property type="term" value="P:cysteine biosynthetic process from serine"/>
    <property type="evidence" value="ECO:0007669"/>
    <property type="project" value="InterPro"/>
</dbReference>
<dbReference type="EC" id="2.3.1.-" evidence="4"/>
<dbReference type="PANTHER" id="PTHR42811">
    <property type="entry name" value="SERINE ACETYLTRANSFERASE"/>
    <property type="match status" value="1"/>
</dbReference>
<dbReference type="PIRSF" id="PIRSF000441">
    <property type="entry name" value="CysE"/>
    <property type="match status" value="1"/>
</dbReference>
<evidence type="ECO:0000256" key="2">
    <source>
        <dbReference type="ARBA" id="ARBA00022679"/>
    </source>
</evidence>
<dbReference type="GO" id="GO:0009001">
    <property type="term" value="F:serine O-acetyltransferase activity"/>
    <property type="evidence" value="ECO:0007669"/>
    <property type="project" value="InterPro"/>
</dbReference>
<protein>
    <recommendedName>
        <fullName evidence="4">Acetyltransferase</fullName>
        <ecNumber evidence="4">2.3.1.-</ecNumber>
    </recommendedName>
</protein>
<comment type="similarity">
    <text evidence="1 4">Belongs to the transferase hexapeptide repeat family.</text>
</comment>
<evidence type="ECO:0000256" key="1">
    <source>
        <dbReference type="ARBA" id="ARBA00007274"/>
    </source>
</evidence>
<dbReference type="InterPro" id="IPR011004">
    <property type="entry name" value="Trimer_LpxA-like_sf"/>
</dbReference>
<sequence>MFKFVKDDVLRYYKLTGRNKSKVSILGIISAFFGMKMTPVILYRMSHFCFKKKIPILGKVFSLINFVVFGVEIASNCEIGGGFFIPHSQGIVIGASKIGVNATIYQQVTLGAKNIDIPFNHLNRPVLGDNVVIASGAKVLGGIRIGDNVIVAANAVVMHSCDNNVLLVGIPAVVKKSI</sequence>
<gene>
    <name evidence="5" type="primary">cysE_3</name>
    <name evidence="5" type="ORF">NCTC12123_06251</name>
</gene>
<dbReference type="Gene3D" id="2.160.10.10">
    <property type="entry name" value="Hexapeptide repeat proteins"/>
    <property type="match status" value="1"/>
</dbReference>
<dbReference type="EMBL" id="UFYI01000007">
    <property type="protein sequence ID" value="STD27631.1"/>
    <property type="molecule type" value="Genomic_DNA"/>
</dbReference>
<dbReference type="SUPFAM" id="SSF51161">
    <property type="entry name" value="Trimeric LpxA-like enzymes"/>
    <property type="match status" value="1"/>
</dbReference>
<dbReference type="InterPro" id="IPR001451">
    <property type="entry name" value="Hexapep"/>
</dbReference>
<keyword evidence="3 4" id="KW-0012">Acyltransferase</keyword>
<dbReference type="Pfam" id="PF00132">
    <property type="entry name" value="Hexapep"/>
    <property type="match status" value="1"/>
</dbReference>
<accession>A0A376FMA0</accession>
<proteinExistence type="inferred from homology"/>
<evidence type="ECO:0000313" key="5">
    <source>
        <dbReference type="EMBL" id="STD27631.1"/>
    </source>
</evidence>
<dbReference type="CDD" id="cd03354">
    <property type="entry name" value="LbH_SAT"/>
    <property type="match status" value="1"/>
</dbReference>
<evidence type="ECO:0000313" key="6">
    <source>
        <dbReference type="Proteomes" id="UP000255163"/>
    </source>
</evidence>
<dbReference type="GO" id="GO:0005737">
    <property type="term" value="C:cytoplasm"/>
    <property type="evidence" value="ECO:0007669"/>
    <property type="project" value="InterPro"/>
</dbReference>
<evidence type="ECO:0000256" key="3">
    <source>
        <dbReference type="ARBA" id="ARBA00023315"/>
    </source>
</evidence>
<organism evidence="5 6">
    <name type="scientific">Enterobacter asburiae</name>
    <dbReference type="NCBI Taxonomy" id="61645"/>
    <lineage>
        <taxon>Bacteria</taxon>
        <taxon>Pseudomonadati</taxon>
        <taxon>Pseudomonadota</taxon>
        <taxon>Gammaproteobacteria</taxon>
        <taxon>Enterobacterales</taxon>
        <taxon>Enterobacteriaceae</taxon>
        <taxon>Enterobacter</taxon>
        <taxon>Enterobacter cloacae complex</taxon>
    </lineage>
</organism>
<evidence type="ECO:0000256" key="4">
    <source>
        <dbReference type="PIRNR" id="PIRNR000441"/>
    </source>
</evidence>
<keyword evidence="2 4" id="KW-0808">Transferase</keyword>